<sequence>MEHLGTKSTLLQKSIKQRKLGLLKQQQQTPQQQSVQLSFNSAKKGTFNDDIKYLQQLTQELLFETTKASETKRLAERSLPPLTSSNDLDVRLFPILLTFLQAIFQLMLKVSYLKRFISNSIKRVICEKALKCTNAEKLVDFLRHMMFPEDGRCQMKSRYIPQNEEELKAVYDFNFAELVKFLSNDSKLSRMLLSRSEAHNPTLVEAKAKCTMHMFKHRQINQVLIQKLIDLTIARIFPELQIQDTVSMFKIHQ</sequence>
<proteinExistence type="predicted"/>
<dbReference type="AlphaFoldDB" id="A0A1Q2YKS2"/>
<dbReference type="OrthoDB" id="5582218at2759"/>
<reference evidence="1 2" key="1">
    <citation type="submission" date="2016-08" db="EMBL/GenBank/DDBJ databases">
        <title>Whole genome shotgun sequence of Pichia membranifaciens KS47-1.</title>
        <authorList>
            <person name="Konishi M."/>
            <person name="Ishida M."/>
            <person name="Arakawa T."/>
            <person name="Kato Y."/>
            <person name="Horiuchi J."/>
        </authorList>
    </citation>
    <scope>NUCLEOTIDE SEQUENCE [LARGE SCALE GENOMIC DNA]</scope>
    <source>
        <strain evidence="1 2">KS47-1</strain>
    </source>
</reference>
<evidence type="ECO:0000313" key="2">
    <source>
        <dbReference type="Proteomes" id="UP000186136"/>
    </source>
</evidence>
<gene>
    <name evidence="1" type="ORF">PMKS-003479</name>
</gene>
<evidence type="ECO:0000313" key="1">
    <source>
        <dbReference type="EMBL" id="GAV29973.1"/>
    </source>
</evidence>
<keyword evidence="2" id="KW-1185">Reference proteome</keyword>
<dbReference type="Proteomes" id="UP000186136">
    <property type="component" value="Unassembled WGS sequence"/>
</dbReference>
<name>A0A1Q2YKS2_9ASCO</name>
<protein>
    <submittedName>
        <fullName evidence="1">Uncharacterized protein</fullName>
    </submittedName>
</protein>
<accession>A0A1Q2YKS2</accession>
<comment type="caution">
    <text evidence="1">The sequence shown here is derived from an EMBL/GenBank/DDBJ whole genome shotgun (WGS) entry which is preliminary data.</text>
</comment>
<dbReference type="EMBL" id="BDGI01000149">
    <property type="protein sequence ID" value="GAV29973.1"/>
    <property type="molecule type" value="Genomic_DNA"/>
</dbReference>
<organism evidence="1 2">
    <name type="scientific">Pichia membranifaciens</name>
    <dbReference type="NCBI Taxonomy" id="4926"/>
    <lineage>
        <taxon>Eukaryota</taxon>
        <taxon>Fungi</taxon>
        <taxon>Dikarya</taxon>
        <taxon>Ascomycota</taxon>
        <taxon>Saccharomycotina</taxon>
        <taxon>Pichiomycetes</taxon>
        <taxon>Pichiales</taxon>
        <taxon>Pichiaceae</taxon>
        <taxon>Pichia</taxon>
    </lineage>
</organism>